<evidence type="ECO:0000313" key="2">
    <source>
        <dbReference type="Proteomes" id="UP001145114"/>
    </source>
</evidence>
<proteinExistence type="predicted"/>
<keyword evidence="2" id="KW-1185">Reference proteome</keyword>
<gene>
    <name evidence="1" type="ORF">EV182_003670</name>
</gene>
<dbReference type="EMBL" id="JAMZIH010006131">
    <property type="protein sequence ID" value="KAJ1674248.1"/>
    <property type="molecule type" value="Genomic_DNA"/>
</dbReference>
<organism evidence="1 2">
    <name type="scientific">Spiromyces aspiralis</name>
    <dbReference type="NCBI Taxonomy" id="68401"/>
    <lineage>
        <taxon>Eukaryota</taxon>
        <taxon>Fungi</taxon>
        <taxon>Fungi incertae sedis</taxon>
        <taxon>Zoopagomycota</taxon>
        <taxon>Kickxellomycotina</taxon>
        <taxon>Kickxellomycetes</taxon>
        <taxon>Kickxellales</taxon>
        <taxon>Kickxellaceae</taxon>
        <taxon>Spiromyces</taxon>
    </lineage>
</organism>
<protein>
    <submittedName>
        <fullName evidence="1">Uncharacterized protein</fullName>
    </submittedName>
</protein>
<evidence type="ECO:0000313" key="1">
    <source>
        <dbReference type="EMBL" id="KAJ1674248.1"/>
    </source>
</evidence>
<sequence length="300" mass="31564">MPAASVKVSGFQTGDLLQGMAGTLQALSADQRAAEIKKINAVYMLNVSADDHSTSHVWVIDLKKEGKVTHGASETEATKGQPKPGIQLTLADGTFAKLFHGKSDPTAEYMSGKLKIKGNMMLGMKLQGALKRFKNLAKSVSAPAISKESSATATTSTSSPTVVVDGFQGSQALAKIQAGLASLSDDARAKTVDRVNGVIQIDLTDGSGKQQSWTLALKKGSAASKSNELVRLGDAKRNGLTPNVILALKDADFVSMVEGKLDGQTAFMTGRLKTKGNMMLAMKLQDVLKVASKNATKARL</sequence>
<comment type="caution">
    <text evidence="1">The sequence shown here is derived from an EMBL/GenBank/DDBJ whole genome shotgun (WGS) entry which is preliminary data.</text>
</comment>
<accession>A0ACC1HCG2</accession>
<dbReference type="Proteomes" id="UP001145114">
    <property type="component" value="Unassembled WGS sequence"/>
</dbReference>
<name>A0ACC1HCG2_9FUNG</name>
<reference evidence="1" key="1">
    <citation type="submission" date="2022-06" db="EMBL/GenBank/DDBJ databases">
        <title>Phylogenomic reconstructions and comparative analyses of Kickxellomycotina fungi.</title>
        <authorList>
            <person name="Reynolds N.K."/>
            <person name="Stajich J.E."/>
            <person name="Barry K."/>
            <person name="Grigoriev I.V."/>
            <person name="Crous P."/>
            <person name="Smith M.E."/>
        </authorList>
    </citation>
    <scope>NUCLEOTIDE SEQUENCE</scope>
    <source>
        <strain evidence="1">RSA 2271</strain>
    </source>
</reference>